<dbReference type="InterPro" id="IPR009051">
    <property type="entry name" value="Helical_ferredxn"/>
</dbReference>
<dbReference type="Pfam" id="PF00724">
    <property type="entry name" value="Oxidored_FMN"/>
    <property type="match status" value="1"/>
</dbReference>
<evidence type="ECO:0000259" key="4">
    <source>
        <dbReference type="Pfam" id="PF00724"/>
    </source>
</evidence>
<dbReference type="Gene3D" id="3.50.50.60">
    <property type="entry name" value="FAD/NAD(P)-binding domain"/>
    <property type="match status" value="1"/>
</dbReference>
<dbReference type="GO" id="GO:0010181">
    <property type="term" value="F:FMN binding"/>
    <property type="evidence" value="ECO:0007669"/>
    <property type="project" value="InterPro"/>
</dbReference>
<dbReference type="Gene3D" id="1.10.1060.10">
    <property type="entry name" value="Alpha-helical ferredoxin"/>
    <property type="match status" value="1"/>
</dbReference>
<organism evidence="7 8">
    <name type="scientific">Paludibaculum fermentans</name>
    <dbReference type="NCBI Taxonomy" id="1473598"/>
    <lineage>
        <taxon>Bacteria</taxon>
        <taxon>Pseudomonadati</taxon>
        <taxon>Acidobacteriota</taxon>
        <taxon>Terriglobia</taxon>
        <taxon>Bryobacterales</taxon>
        <taxon>Bryobacteraceae</taxon>
        <taxon>Paludibaculum</taxon>
    </lineage>
</organism>
<dbReference type="PRINTS" id="PR00469">
    <property type="entry name" value="PNDRDTASEII"/>
</dbReference>
<dbReference type="InterPro" id="IPR028261">
    <property type="entry name" value="DPD_II"/>
</dbReference>
<keyword evidence="3" id="KW-0285">Flavoprotein</keyword>
<dbReference type="InterPro" id="IPR001155">
    <property type="entry name" value="OxRdtase_FMN_N"/>
</dbReference>
<dbReference type="PANTHER" id="PTHR42783">
    <property type="entry name" value="GLUTAMATE SYNTHASE [NADPH] SMALL CHAIN"/>
    <property type="match status" value="1"/>
</dbReference>
<proteinExistence type="inferred from homology"/>
<evidence type="ECO:0000259" key="5">
    <source>
        <dbReference type="Pfam" id="PF07992"/>
    </source>
</evidence>
<dbReference type="GO" id="GO:0016491">
    <property type="term" value="F:oxidoreductase activity"/>
    <property type="evidence" value="ECO:0007669"/>
    <property type="project" value="InterPro"/>
</dbReference>
<dbReference type="SUPFAM" id="SSF46548">
    <property type="entry name" value="alpha-helical ferredoxin"/>
    <property type="match status" value="1"/>
</dbReference>
<evidence type="ECO:0000259" key="6">
    <source>
        <dbReference type="Pfam" id="PF14691"/>
    </source>
</evidence>
<feature type="domain" description="Dihydroprymidine dehydrogenase" evidence="6">
    <location>
        <begin position="452"/>
        <end position="547"/>
    </location>
</feature>
<evidence type="ECO:0000313" key="7">
    <source>
        <dbReference type="EMBL" id="QOY88450.1"/>
    </source>
</evidence>
<dbReference type="Gene3D" id="3.40.50.720">
    <property type="entry name" value="NAD(P)-binding Rossmann-like Domain"/>
    <property type="match status" value="1"/>
</dbReference>
<evidence type="ECO:0000256" key="1">
    <source>
        <dbReference type="ARBA" id="ARBA00001974"/>
    </source>
</evidence>
<dbReference type="PANTHER" id="PTHR42783:SF3">
    <property type="entry name" value="GLUTAMATE SYNTHASE [NADPH] SMALL CHAIN-RELATED"/>
    <property type="match status" value="1"/>
</dbReference>
<protein>
    <submittedName>
        <fullName evidence="7">FAD-dependent oxidoreductase</fullName>
    </submittedName>
</protein>
<dbReference type="EMBL" id="CP063849">
    <property type="protein sequence ID" value="QOY88450.1"/>
    <property type="molecule type" value="Genomic_DNA"/>
</dbReference>
<dbReference type="Proteomes" id="UP000593892">
    <property type="component" value="Chromosome"/>
</dbReference>
<dbReference type="PRINTS" id="PR00368">
    <property type="entry name" value="FADPNR"/>
</dbReference>
<comment type="similarity">
    <text evidence="2">In the N-terminal section; belongs to the NADH:flavin oxidoreductase/NADH oxidase family.</text>
</comment>
<sequence>MLVHQPFHYHSLDELRQDIERLGVDVPVSEDVSVLAQPVDCGRFVLPNRLVVLPMEGCDGLPDGSPDELTLRRYRRFAAGGSGLLWVEACAVVEEGRANPRQIWIHQGNVGVFRTMVDQARQAARETMGENHRPALVLQLTHSGRYSRPGRAPKPIIAHHSKFLDPIHKLPADYPLITDDELERLEDVYVEAARLALEAGFDAVDVKACHRYLISELHASHTRENSRYGGPEWENRTRFFRNIVGKIRDRVPGIGVTSRMNAYDSMAYPYGWGMAEDGSMQPDLKDPIRLVQFLVDSGAPLVNITIGNPYFNPHVNRPFDLPIIGMNVPPEHSLEGVGRFLHIVRHIQQQFPKLPVVGGGYSVLRQYLPNVGAAAVNAGWVSLVGGGRMSFAYPEFAREVVQGRKLDPEKVCVACSACTQIMRDGGRSGCVPRDAAIYEPIYKAGRAEALDTILEMAKTCRQCSDPTCVPKCPAHVNVPGFIQAIVDGRFRDAYETIRASNVLATICGYVCPSETLCESTCINEHYQESVPIRHLQRWVSRKAIEEGWARETRPVLPDTGKRVAVVGAGPAGVAGAITLASFGHRVMLLDRAGLAGGMAKDTIPSERMPDPILQKELEDVLVSTGAIERRNYSLGPAGTLDDILDEGFNAVLLTPGLSRSLTLPGSIRPEGGVEGALEFLRQVKHEGRKVTGTVLVLGGGNTAIDAALSAKRAGAGDVAIVYRRSFAEMPAWPNERDEAMRGGVNFLILTQPLRYVIDPAGKLTGVEVVRTKLGSPDAGGRRRPENQVGSEHVIAADLVVEAIGQGVDTKLQAALPGVVFSRQGTIVTQPGSSATNRERVYAAGDVVNGGATVVQAVAEGTRAAQQIHHDLVGEALVNIG</sequence>
<dbReference type="SUPFAM" id="SSF51395">
    <property type="entry name" value="FMN-linked oxidoreductases"/>
    <property type="match status" value="1"/>
</dbReference>
<accession>A0A7S7SLV5</accession>
<dbReference type="GO" id="GO:0051536">
    <property type="term" value="F:iron-sulfur cluster binding"/>
    <property type="evidence" value="ECO:0007669"/>
    <property type="project" value="InterPro"/>
</dbReference>
<keyword evidence="8" id="KW-1185">Reference proteome</keyword>
<evidence type="ECO:0000256" key="2">
    <source>
        <dbReference type="ARBA" id="ARBA00011048"/>
    </source>
</evidence>
<dbReference type="SUPFAM" id="SSF51971">
    <property type="entry name" value="Nucleotide-binding domain"/>
    <property type="match status" value="2"/>
</dbReference>
<evidence type="ECO:0000256" key="3">
    <source>
        <dbReference type="ARBA" id="ARBA00022827"/>
    </source>
</evidence>
<dbReference type="InterPro" id="IPR023753">
    <property type="entry name" value="FAD/NAD-binding_dom"/>
</dbReference>
<dbReference type="KEGG" id="pfer:IRI77_00350"/>
<feature type="domain" description="FAD/NAD(P)-binding" evidence="5">
    <location>
        <begin position="562"/>
        <end position="860"/>
    </location>
</feature>
<comment type="cofactor">
    <cofactor evidence="1">
        <name>FAD</name>
        <dbReference type="ChEBI" id="CHEBI:57692"/>
    </cofactor>
</comment>
<feature type="domain" description="NADH:flavin oxidoreductase/NADH oxidase N-terminal" evidence="4">
    <location>
        <begin position="36"/>
        <end position="266"/>
    </location>
</feature>
<reference evidence="7 8" key="1">
    <citation type="submission" date="2020-10" db="EMBL/GenBank/DDBJ databases">
        <title>Complete genome sequence of Paludibaculum fermentans P105T, a facultatively anaerobic acidobacterium capable of dissimilatory Fe(III) reduction.</title>
        <authorList>
            <person name="Dedysh S.N."/>
            <person name="Beletsky A.V."/>
            <person name="Kulichevskaya I.S."/>
            <person name="Mardanov A.V."/>
            <person name="Ravin N.V."/>
        </authorList>
    </citation>
    <scope>NUCLEOTIDE SEQUENCE [LARGE SCALE GENOMIC DNA]</scope>
    <source>
        <strain evidence="7 8">P105</strain>
    </source>
</reference>
<keyword evidence="3" id="KW-0274">FAD</keyword>
<dbReference type="RefSeq" id="WP_194450112.1">
    <property type="nucleotide sequence ID" value="NZ_CP063849.1"/>
</dbReference>
<gene>
    <name evidence="7" type="ORF">IRI77_00350</name>
</gene>
<dbReference type="AlphaFoldDB" id="A0A7S7SLV5"/>
<dbReference type="Gene3D" id="3.20.20.70">
    <property type="entry name" value="Aldolase class I"/>
    <property type="match status" value="1"/>
</dbReference>
<dbReference type="Pfam" id="PF14691">
    <property type="entry name" value="Fer4_20"/>
    <property type="match status" value="1"/>
</dbReference>
<dbReference type="InterPro" id="IPR036188">
    <property type="entry name" value="FAD/NAD-bd_sf"/>
</dbReference>
<dbReference type="Pfam" id="PF07992">
    <property type="entry name" value="Pyr_redox_2"/>
    <property type="match status" value="1"/>
</dbReference>
<dbReference type="InterPro" id="IPR013785">
    <property type="entry name" value="Aldolase_TIM"/>
</dbReference>
<evidence type="ECO:0000313" key="8">
    <source>
        <dbReference type="Proteomes" id="UP000593892"/>
    </source>
</evidence>
<name>A0A7S7SLV5_PALFE</name>